<feature type="region of interest" description="Disordered" evidence="5">
    <location>
        <begin position="288"/>
        <end position="326"/>
    </location>
</feature>
<dbReference type="PANTHER" id="PTHR23192">
    <property type="entry name" value="OLFACTOMEDIN-RELATED"/>
    <property type="match status" value="1"/>
</dbReference>
<dbReference type="GO" id="GO:0007165">
    <property type="term" value="P:signal transduction"/>
    <property type="evidence" value="ECO:0007669"/>
    <property type="project" value="TreeGrafter"/>
</dbReference>
<feature type="coiled-coil region" evidence="4">
    <location>
        <begin position="74"/>
        <end position="101"/>
    </location>
</feature>
<reference evidence="7" key="1">
    <citation type="submission" date="2023-08" db="EMBL/GenBank/DDBJ databases">
        <authorList>
            <person name="Alioto T."/>
            <person name="Alioto T."/>
            <person name="Gomez Garrido J."/>
        </authorList>
    </citation>
    <scope>NUCLEOTIDE SEQUENCE</scope>
</reference>
<gene>
    <name evidence="7" type="ORF">XNOV1_A007934</name>
</gene>
<dbReference type="InterPro" id="IPR050605">
    <property type="entry name" value="Olfactomedin-like_domain"/>
</dbReference>
<feature type="compositionally biased region" description="Polar residues" evidence="5">
    <location>
        <begin position="700"/>
        <end position="734"/>
    </location>
</feature>
<evidence type="ECO:0000256" key="4">
    <source>
        <dbReference type="SAM" id="Coils"/>
    </source>
</evidence>
<dbReference type="InterPro" id="IPR003112">
    <property type="entry name" value="Olfac-like_dom"/>
</dbReference>
<accession>A0AAV1F650</accession>
<evidence type="ECO:0000256" key="1">
    <source>
        <dbReference type="ARBA" id="ARBA00004613"/>
    </source>
</evidence>
<feature type="region of interest" description="Disordered" evidence="5">
    <location>
        <begin position="398"/>
        <end position="425"/>
    </location>
</feature>
<dbReference type="Pfam" id="PF01391">
    <property type="entry name" value="Collagen"/>
    <property type="match status" value="1"/>
</dbReference>
<keyword evidence="4" id="KW-0175">Coiled coil</keyword>
<sequence>MKEKSGGFPAWKVLLCGMCVLLLLCSAGLVFLLVQQKELTEELGRLDAQVQVLWQSCVLQGGIKPTESKKIGGLKELQRTRRDLEGELRQSQEEKDTLTLMTYSMVPIKTLMDLCNSSRGICLTGPPGPPGLRGKPGLPGPQGVPGPEGKRGRKGPPGEKGERGPKGDPGPLRLKGEIYNDILIEGPPGPRGPPGPPGPACPVQCCHDVRKKTISEKTHQTNVSLVPQTTLSAADKRDFLYVTDSKKLPETPEENSETVMVHAENSSLNNFSTENVTGTPVTFLNAPLPPDLTDSRENYNSGQNNKDTDMRKELVSPGPDYKHNTRIQTSTEQSLTEAEVGLFPVLPTQHPAHEARGVTDSKKIGVTRKESESVLLQRGDEQDTVGDSSTVTETLTGLMTDVPDSPEKSKKPNLTSSHKRTKTESLAHASTDNFRDDLTTYKSVTFLPAKVKSDSASFDKEDNNDNMTESNTVNNAKTWIRLLTESLSSHQDGDAFSKSGTTTVDTVTQSAFSHSPNTKDTLHLTNNRRWTKTVSPTKHPANAKKDTSDYTDSDRFTETTERPEILVLHKENNHNTSTDSGTKNVTGGLIKLLTALLPSVWTEKSDTPSDNKEITDTTSKSAPLPPDLTDSGENYNSGQNNKDTDMRKEFVSPGPDYRHNTGVQTSTEQSLTEAEFGLLPESHRDKNNNSNNSKREKTTKAPSQTTAVSPSVDSAQKTDASDNSGNTATNSDSLYQLQMNNKTDKTTNERLREAECSIKAIRCSERATETQSTFGAWMPDAADPDGGRFWLADHFSGRFLTEHRDVSTLAKSSDKTIDVGRFYQGCGHVVYKRSFYFQNAGTNRLIQFDLNTRRTKTLMITNSRYNNLTYLFRNSKTYFKFAVDENGLWVIFASAADDITMVAKLDPDTFSVESVINTHYPTAQAGNAFIVCGLMYFTDINDRRVTYAFDLKTNSPQDASFDLRPADGTLTMLSYHPSKKLLYMWENSSVKTCRVKLKMH</sequence>
<feature type="compositionally biased region" description="Basic and acidic residues" evidence="5">
    <location>
        <begin position="681"/>
        <end position="699"/>
    </location>
</feature>
<feature type="region of interest" description="Disordered" evidence="5">
    <location>
        <begin position="602"/>
        <end position="734"/>
    </location>
</feature>
<feature type="compositionally biased region" description="Polar residues" evidence="5">
    <location>
        <begin position="661"/>
        <end position="672"/>
    </location>
</feature>
<organism evidence="7 8">
    <name type="scientific">Xyrichtys novacula</name>
    <name type="common">Pearly razorfish</name>
    <name type="synonym">Hemipteronotus novacula</name>
    <dbReference type="NCBI Taxonomy" id="13765"/>
    <lineage>
        <taxon>Eukaryota</taxon>
        <taxon>Metazoa</taxon>
        <taxon>Chordata</taxon>
        <taxon>Craniata</taxon>
        <taxon>Vertebrata</taxon>
        <taxon>Euteleostomi</taxon>
        <taxon>Actinopterygii</taxon>
        <taxon>Neopterygii</taxon>
        <taxon>Teleostei</taxon>
        <taxon>Neoteleostei</taxon>
        <taxon>Acanthomorphata</taxon>
        <taxon>Eupercaria</taxon>
        <taxon>Labriformes</taxon>
        <taxon>Labridae</taxon>
        <taxon>Xyrichtys</taxon>
    </lineage>
</organism>
<dbReference type="GO" id="GO:0005615">
    <property type="term" value="C:extracellular space"/>
    <property type="evidence" value="ECO:0007669"/>
    <property type="project" value="TreeGrafter"/>
</dbReference>
<proteinExistence type="predicted"/>
<dbReference type="PANTHER" id="PTHR23192:SF85">
    <property type="entry name" value="GLIOMEDIN"/>
    <property type="match status" value="1"/>
</dbReference>
<feature type="compositionally biased region" description="Basic and acidic residues" evidence="5">
    <location>
        <begin position="603"/>
        <end position="615"/>
    </location>
</feature>
<evidence type="ECO:0000256" key="5">
    <source>
        <dbReference type="SAM" id="MobiDB-lite"/>
    </source>
</evidence>
<name>A0AAV1F650_XYRNO</name>
<evidence type="ECO:0000259" key="6">
    <source>
        <dbReference type="PROSITE" id="PS51132"/>
    </source>
</evidence>
<evidence type="ECO:0000313" key="8">
    <source>
        <dbReference type="Proteomes" id="UP001178508"/>
    </source>
</evidence>
<feature type="compositionally biased region" description="Basic and acidic residues" evidence="5">
    <location>
        <begin position="156"/>
        <end position="166"/>
    </location>
</feature>
<comment type="subcellular location">
    <subcellularLocation>
        <location evidence="1">Secreted</location>
    </subcellularLocation>
</comment>
<evidence type="ECO:0000313" key="7">
    <source>
        <dbReference type="EMBL" id="CAJ1056495.1"/>
    </source>
</evidence>
<feature type="region of interest" description="Disordered" evidence="5">
    <location>
        <begin position="125"/>
        <end position="174"/>
    </location>
</feature>
<evidence type="ECO:0000256" key="3">
    <source>
        <dbReference type="PROSITE-ProRule" id="PRU00446"/>
    </source>
</evidence>
<dbReference type="Pfam" id="PF02191">
    <property type="entry name" value="OLF"/>
    <property type="match status" value="1"/>
</dbReference>
<feature type="region of interest" description="Disordered" evidence="5">
    <location>
        <begin position="351"/>
        <end position="372"/>
    </location>
</feature>
<feature type="compositionally biased region" description="Basic and acidic residues" evidence="5">
    <location>
        <begin position="543"/>
        <end position="563"/>
    </location>
</feature>
<protein>
    <submittedName>
        <fullName evidence="7">Serine-rich adhesin for platelets-like</fullName>
    </submittedName>
</protein>
<dbReference type="PROSITE" id="PS51132">
    <property type="entry name" value="OLF"/>
    <property type="match status" value="1"/>
</dbReference>
<dbReference type="GO" id="GO:0009986">
    <property type="term" value="C:cell surface"/>
    <property type="evidence" value="ECO:0007669"/>
    <property type="project" value="TreeGrafter"/>
</dbReference>
<feature type="region of interest" description="Disordered" evidence="5">
    <location>
        <begin position="528"/>
        <end position="563"/>
    </location>
</feature>
<dbReference type="EMBL" id="OY660868">
    <property type="protein sequence ID" value="CAJ1056495.1"/>
    <property type="molecule type" value="Genomic_DNA"/>
</dbReference>
<dbReference type="AlphaFoldDB" id="A0AAV1F650"/>
<comment type="caution">
    <text evidence="3">Lacks conserved residue(s) required for the propagation of feature annotation.</text>
</comment>
<feature type="compositionally biased region" description="Polar residues" evidence="5">
    <location>
        <begin position="631"/>
        <end position="641"/>
    </location>
</feature>
<evidence type="ECO:0000256" key="2">
    <source>
        <dbReference type="ARBA" id="ARBA00022525"/>
    </source>
</evidence>
<dbReference type="Proteomes" id="UP001178508">
    <property type="component" value="Chromosome 5"/>
</dbReference>
<keyword evidence="8" id="KW-1185">Reference proteome</keyword>
<dbReference type="SMART" id="SM00284">
    <property type="entry name" value="OLF"/>
    <property type="match status" value="1"/>
</dbReference>
<keyword evidence="2" id="KW-0964">Secreted</keyword>
<feature type="domain" description="Olfactomedin-like" evidence="6">
    <location>
        <begin position="755"/>
        <end position="999"/>
    </location>
</feature>
<dbReference type="InterPro" id="IPR008160">
    <property type="entry name" value="Collagen"/>
</dbReference>
<dbReference type="SUPFAM" id="SSF63825">
    <property type="entry name" value="YWTD domain"/>
    <property type="match status" value="1"/>
</dbReference>